<name>A0ABY8EBR9_9FIRM</name>
<dbReference type="RefSeq" id="WP_277732224.1">
    <property type="nucleotide sequence ID" value="NZ_CP120733.1"/>
</dbReference>
<evidence type="ECO:0000313" key="2">
    <source>
        <dbReference type="Proteomes" id="UP001222800"/>
    </source>
</evidence>
<dbReference type="SUPFAM" id="SSF81606">
    <property type="entry name" value="PP2C-like"/>
    <property type="match status" value="1"/>
</dbReference>
<protein>
    <submittedName>
        <fullName evidence="1">Uncharacterized protein</fullName>
    </submittedName>
</protein>
<dbReference type="Gene3D" id="3.60.40.10">
    <property type="entry name" value="PPM-type phosphatase domain"/>
    <property type="match status" value="1"/>
</dbReference>
<dbReference type="EMBL" id="CP120733">
    <property type="protein sequence ID" value="WFD10246.1"/>
    <property type="molecule type" value="Genomic_DNA"/>
</dbReference>
<gene>
    <name evidence="1" type="ORF">P4S50_18100</name>
</gene>
<evidence type="ECO:0000313" key="1">
    <source>
        <dbReference type="EMBL" id="WFD10246.1"/>
    </source>
</evidence>
<reference evidence="1 2" key="1">
    <citation type="submission" date="2023-03" db="EMBL/GenBank/DDBJ databases">
        <title>Complete genome sequence of Tepidibacter sp. SWIR-1, isolated from a deep-sea hydrothermal vent.</title>
        <authorList>
            <person name="Li X."/>
        </authorList>
    </citation>
    <scope>NUCLEOTIDE SEQUENCE [LARGE SCALE GENOMIC DNA]</scope>
    <source>
        <strain evidence="1 2">SWIR-1</strain>
    </source>
</reference>
<dbReference type="InterPro" id="IPR036457">
    <property type="entry name" value="PPM-type-like_dom_sf"/>
</dbReference>
<dbReference type="Proteomes" id="UP001222800">
    <property type="component" value="Chromosome"/>
</dbReference>
<organism evidence="1 2">
    <name type="scientific">Tepidibacter hydrothermalis</name>
    <dbReference type="NCBI Taxonomy" id="3036126"/>
    <lineage>
        <taxon>Bacteria</taxon>
        <taxon>Bacillati</taxon>
        <taxon>Bacillota</taxon>
        <taxon>Clostridia</taxon>
        <taxon>Peptostreptococcales</taxon>
        <taxon>Peptostreptococcaceae</taxon>
        <taxon>Tepidibacter</taxon>
    </lineage>
</organism>
<proteinExistence type="predicted"/>
<keyword evidence="2" id="KW-1185">Reference proteome</keyword>
<accession>A0ABY8EBR9</accession>
<sequence length="285" mass="33003">MNMFYYDSICDGSSMINEDVANINKHGAWILDGATGLNGKNLIDKDSDAKWYVKQWDEYVNKNFHRTDIDLKRIVKEGINVVKDKYYKRVKDKCVKSLDLPSSSIVLTRWIKDTLEYFILGDCTLIIENNNKLNVIKDDSVTRLDNKVFQAMDEIMRKEGKTLSEAKKEVNNLIVRNRLLKNTNEGYWILGFDTEAVDRGLYGKIPFSSDTKLLMASDGFSAITDRYNYIDMENLIHEAQNKGLDNLCRKLRQIEEEDSSGDKYPRFKKNDDASAIYIELMNRVN</sequence>